<evidence type="ECO:0000313" key="3">
    <source>
        <dbReference type="Proteomes" id="UP001597216"/>
    </source>
</evidence>
<keyword evidence="3" id="KW-1185">Reference proteome</keyword>
<gene>
    <name evidence="2" type="ORF">ACFQ27_04545</name>
</gene>
<reference evidence="3" key="1">
    <citation type="journal article" date="2019" name="Int. J. Syst. Evol. Microbiol.">
        <title>The Global Catalogue of Microorganisms (GCM) 10K type strain sequencing project: providing services to taxonomists for standard genome sequencing and annotation.</title>
        <authorList>
            <consortium name="The Broad Institute Genomics Platform"/>
            <consortium name="The Broad Institute Genome Sequencing Center for Infectious Disease"/>
            <person name="Wu L."/>
            <person name="Ma J."/>
        </authorList>
    </citation>
    <scope>NUCLEOTIDE SEQUENCE [LARGE SCALE GENOMIC DNA]</scope>
    <source>
        <strain evidence="3">CCUG 55074</strain>
    </source>
</reference>
<feature type="signal peptide" evidence="1">
    <location>
        <begin position="1"/>
        <end position="26"/>
    </location>
</feature>
<proteinExistence type="predicted"/>
<dbReference type="PANTHER" id="PTHR33361:SF2">
    <property type="entry name" value="DUF885 DOMAIN-CONTAINING PROTEIN"/>
    <property type="match status" value="1"/>
</dbReference>
<accession>A0ABW3SY84</accession>
<keyword evidence="1" id="KW-0732">Signal</keyword>
<name>A0ABW3SY84_9CAUL</name>
<dbReference type="Pfam" id="PF05960">
    <property type="entry name" value="DUF885"/>
    <property type="match status" value="1"/>
</dbReference>
<protein>
    <submittedName>
        <fullName evidence="2">DUF885 domain-containing protein</fullName>
    </submittedName>
</protein>
<dbReference type="EMBL" id="JBHTLQ010000007">
    <property type="protein sequence ID" value="MFD1189839.1"/>
    <property type="molecule type" value="Genomic_DNA"/>
</dbReference>
<comment type="caution">
    <text evidence="2">The sequence shown here is derived from an EMBL/GenBank/DDBJ whole genome shotgun (WGS) entry which is preliminary data.</text>
</comment>
<feature type="chain" id="PRO_5046636483" evidence="1">
    <location>
        <begin position="27"/>
        <end position="607"/>
    </location>
</feature>
<evidence type="ECO:0000256" key="1">
    <source>
        <dbReference type="SAM" id="SignalP"/>
    </source>
</evidence>
<evidence type="ECO:0000313" key="2">
    <source>
        <dbReference type="EMBL" id="MFD1189839.1"/>
    </source>
</evidence>
<dbReference type="InterPro" id="IPR010281">
    <property type="entry name" value="DUF885"/>
</dbReference>
<sequence length="607" mass="65762">MNTLDRRGFLLTSAGAAVLVATPALAQGAEDAKLRTLLDKMFEDQVDESPQRATGLGMDKGARAALKGQLDDNSAAGRAKRLEAVRARVAALKAIDRNALSSAGKVDLDVVLYQNTNALNAGDRYSFGSAGGRFSPYVISQQNGVYQSVPDFMDNQHRVATSADADAWLSRLHAFGKALDQDLDRMKSDVAAGVVPPDFTCDLTLAQLKALRDQAPEKTVMVTSLVGKAKAAGLTADYAGPAAAIVAQEIFPALDRQIAALQAVRARATSDAGIWKIENGAAYYQDALRASTTTEITADEIHQMGLDQVAEITGRIDAILKAQGMSKGTVAERLTALNNRPDQLYANTDEGRADLLAALNVQIGEIYKKLPLAFATLPKAKVEVKRVPVFIQDGASNGYYQGAALDGSRPANFFINLKETHDWPKYNLPTLVYHEAVPGHHLQIALAQESTRIPIIRRTGGSFSAFSEGWALYAEQLADEIGVYQGDPLGQAGYLQSLLFRASRLVIDTGIHAKRWSREKATDYMVSVTGYPRTRAQREVERYCVSPGQACSYKVGHTVWTRLRAESKAKLGPKFDLKAWHDAALLSGSMPLTVLERRLAEWTAAQA</sequence>
<dbReference type="RefSeq" id="WP_377352767.1">
    <property type="nucleotide sequence ID" value="NZ_JBHTLQ010000007.1"/>
</dbReference>
<dbReference type="InterPro" id="IPR006311">
    <property type="entry name" value="TAT_signal"/>
</dbReference>
<dbReference type="PANTHER" id="PTHR33361">
    <property type="entry name" value="GLR0591 PROTEIN"/>
    <property type="match status" value="1"/>
</dbReference>
<dbReference type="PROSITE" id="PS51318">
    <property type="entry name" value="TAT"/>
    <property type="match status" value="1"/>
</dbReference>
<dbReference type="Proteomes" id="UP001597216">
    <property type="component" value="Unassembled WGS sequence"/>
</dbReference>
<organism evidence="2 3">
    <name type="scientific">Phenylobacterium conjunctum</name>
    <dbReference type="NCBI Taxonomy" id="1298959"/>
    <lineage>
        <taxon>Bacteria</taxon>
        <taxon>Pseudomonadati</taxon>
        <taxon>Pseudomonadota</taxon>
        <taxon>Alphaproteobacteria</taxon>
        <taxon>Caulobacterales</taxon>
        <taxon>Caulobacteraceae</taxon>
        <taxon>Phenylobacterium</taxon>
    </lineage>
</organism>